<evidence type="ECO:0000256" key="3">
    <source>
        <dbReference type="ARBA" id="ARBA00022691"/>
    </source>
</evidence>
<comment type="cofactor">
    <cofactor evidence="1">
        <name>[4Fe-4S] cluster</name>
        <dbReference type="ChEBI" id="CHEBI:49883"/>
    </cofactor>
</comment>
<dbReference type="AlphaFoldDB" id="C4ZEL7"/>
<accession>C4ZEL7</accession>
<dbReference type="SFLD" id="SFLDG01072">
    <property type="entry name" value="dehydrogenase_like"/>
    <property type="match status" value="1"/>
</dbReference>
<gene>
    <name evidence="8" type="ordered locus">EUBREC_0747</name>
</gene>
<evidence type="ECO:0000256" key="5">
    <source>
        <dbReference type="ARBA" id="ARBA00023004"/>
    </source>
</evidence>
<dbReference type="GO" id="GO:0051539">
    <property type="term" value="F:4 iron, 4 sulfur cluster binding"/>
    <property type="evidence" value="ECO:0007669"/>
    <property type="project" value="UniProtKB-KW"/>
</dbReference>
<dbReference type="InterPro" id="IPR023885">
    <property type="entry name" value="4Fe4S-binding_SPASM_dom"/>
</dbReference>
<dbReference type="Pfam" id="PF04055">
    <property type="entry name" value="Radical_SAM"/>
    <property type="match status" value="1"/>
</dbReference>
<evidence type="ECO:0000313" key="8">
    <source>
        <dbReference type="EMBL" id="ACR74533.1"/>
    </source>
</evidence>
<dbReference type="Gene3D" id="3.20.20.70">
    <property type="entry name" value="Aldolase class I"/>
    <property type="match status" value="1"/>
</dbReference>
<protein>
    <submittedName>
        <fullName evidence="8">Transcriptional regulatory protein</fullName>
    </submittedName>
</protein>
<dbReference type="Proteomes" id="UP000001477">
    <property type="component" value="Chromosome"/>
</dbReference>
<dbReference type="PaxDb" id="515619-EUBREC_0747"/>
<dbReference type="PANTHER" id="PTHR43273:SF8">
    <property type="entry name" value="RADICAL SAM DOMAIN PROTEIN"/>
    <property type="match status" value="1"/>
</dbReference>
<name>C4ZEL7_AGARV</name>
<dbReference type="SUPFAM" id="SSF102114">
    <property type="entry name" value="Radical SAM enzymes"/>
    <property type="match status" value="1"/>
</dbReference>
<dbReference type="SFLD" id="SFLDG01384">
    <property type="entry name" value="thioether_bond_formation_requi"/>
    <property type="match status" value="1"/>
</dbReference>
<organism evidence="8 9">
    <name type="scientific">Agathobacter rectalis (strain ATCC 33656 / DSM 3377 / JCM 17463 / KCTC 5835 / VPI 0990)</name>
    <name type="common">Eubacterium rectale</name>
    <dbReference type="NCBI Taxonomy" id="515619"/>
    <lineage>
        <taxon>Bacteria</taxon>
        <taxon>Bacillati</taxon>
        <taxon>Bacillota</taxon>
        <taxon>Clostridia</taxon>
        <taxon>Lachnospirales</taxon>
        <taxon>Lachnospiraceae</taxon>
        <taxon>Agathobacter</taxon>
    </lineage>
</organism>
<keyword evidence="5" id="KW-0408">Iron</keyword>
<dbReference type="InterPro" id="IPR023867">
    <property type="entry name" value="Sulphatase_maturase_rSAM"/>
</dbReference>
<keyword evidence="4" id="KW-0479">Metal-binding</keyword>
<dbReference type="PANTHER" id="PTHR43273">
    <property type="entry name" value="ANAEROBIC SULFATASE-MATURATING ENZYME HOMOLOG ASLB-RELATED"/>
    <property type="match status" value="1"/>
</dbReference>
<dbReference type="InterPro" id="IPR000385">
    <property type="entry name" value="MoaA_NifB_PqqE_Fe-S-bd_CS"/>
</dbReference>
<dbReference type="SFLD" id="SFLDS00029">
    <property type="entry name" value="Radical_SAM"/>
    <property type="match status" value="1"/>
</dbReference>
<dbReference type="KEGG" id="ere:EUBREC_0747"/>
<dbReference type="SFLD" id="SFLDG01067">
    <property type="entry name" value="SPASM/twitch_domain_containing"/>
    <property type="match status" value="1"/>
</dbReference>
<evidence type="ECO:0000256" key="1">
    <source>
        <dbReference type="ARBA" id="ARBA00001966"/>
    </source>
</evidence>
<dbReference type="GO" id="GO:0046872">
    <property type="term" value="F:metal ion binding"/>
    <property type="evidence" value="ECO:0007669"/>
    <property type="project" value="UniProtKB-KW"/>
</dbReference>
<keyword evidence="6" id="KW-0411">Iron-sulfur</keyword>
<dbReference type="PROSITE" id="PS01305">
    <property type="entry name" value="MOAA_NIFB_PQQE"/>
    <property type="match status" value="1"/>
</dbReference>
<dbReference type="InterPro" id="IPR007197">
    <property type="entry name" value="rSAM"/>
</dbReference>
<dbReference type="GO" id="GO:0016491">
    <property type="term" value="F:oxidoreductase activity"/>
    <property type="evidence" value="ECO:0007669"/>
    <property type="project" value="InterPro"/>
</dbReference>
<dbReference type="STRING" id="515619.EUBREC_0747"/>
<evidence type="ECO:0000256" key="4">
    <source>
        <dbReference type="ARBA" id="ARBA00022723"/>
    </source>
</evidence>
<keyword evidence="3" id="KW-0949">S-adenosyl-L-methionine</keyword>
<evidence type="ECO:0000313" key="9">
    <source>
        <dbReference type="Proteomes" id="UP000001477"/>
    </source>
</evidence>
<feature type="domain" description="Radical SAM core" evidence="7">
    <location>
        <begin position="83"/>
        <end position="306"/>
    </location>
</feature>
<dbReference type="InterPro" id="IPR013785">
    <property type="entry name" value="Aldolase_TIM"/>
</dbReference>
<dbReference type="NCBIfam" id="TIGR04085">
    <property type="entry name" value="rSAM_more_4Fe4S"/>
    <property type="match status" value="1"/>
</dbReference>
<dbReference type="PROSITE" id="PS51918">
    <property type="entry name" value="RADICAL_SAM"/>
    <property type="match status" value="1"/>
</dbReference>
<dbReference type="GeneID" id="86987626"/>
<dbReference type="HOGENOM" id="CLU_009273_3_4_9"/>
<dbReference type="InterPro" id="IPR058240">
    <property type="entry name" value="rSAM_sf"/>
</dbReference>
<dbReference type="EMBL" id="CP001107">
    <property type="protein sequence ID" value="ACR74533.1"/>
    <property type="molecule type" value="Genomic_DNA"/>
</dbReference>
<evidence type="ECO:0000256" key="2">
    <source>
        <dbReference type="ARBA" id="ARBA00022485"/>
    </source>
</evidence>
<evidence type="ECO:0000256" key="6">
    <source>
        <dbReference type="ARBA" id="ARBA00023014"/>
    </source>
</evidence>
<proteinExistence type="predicted"/>
<keyword evidence="2" id="KW-0004">4Fe-4S</keyword>
<dbReference type="CDD" id="cd01335">
    <property type="entry name" value="Radical_SAM"/>
    <property type="match status" value="1"/>
</dbReference>
<reference evidence="8 9" key="1">
    <citation type="journal article" date="2009" name="Proc. Natl. Acad. Sci. U.S.A.">
        <title>Characterizing a model human gut microbiota composed of members of its two dominant bacterial phyla.</title>
        <authorList>
            <person name="Mahowald M.A."/>
            <person name="Rey F.E."/>
            <person name="Seedorf H."/>
            <person name="Turnbaugh P.J."/>
            <person name="Fulton R.S."/>
            <person name="Wollam A."/>
            <person name="Shah N."/>
            <person name="Wang C."/>
            <person name="Magrini V."/>
            <person name="Wilson R.K."/>
            <person name="Cantarel B.L."/>
            <person name="Coutinho P.M."/>
            <person name="Henrissat B."/>
            <person name="Crock L.W."/>
            <person name="Russell A."/>
            <person name="Verberkmoes N.C."/>
            <person name="Hettich R.L."/>
            <person name="Gordon J.I."/>
        </authorList>
    </citation>
    <scope>NUCLEOTIDE SEQUENCE [LARGE SCALE GENOMIC DNA]</scope>
    <source>
        <strain evidence="9">ATCC 33656 / DSM 3377 / JCM 17463 / KCTC 5835 / LMG 30912 / VPI 0990</strain>
    </source>
</reference>
<dbReference type="SFLD" id="SFLDG01386">
    <property type="entry name" value="main_SPASM_domain-containing"/>
    <property type="match status" value="1"/>
</dbReference>
<sequence length="458" mass="53524">MDEMLVEKYTDEENHIVYKKCKAFTNGKKYFLLNELGYSILIDHELFNMLQQKKVSTDFASKLLQHRLAEFDNLNHCDLCTNYKIRPEFFMIDLTTRCNLNCKYCFRDVNNPENYKSISKEMLNEICKYIFDYCTKHEVKKISIQPWGGEPLLEMEKIKWMYDFFENTPISVHFTIETNGVLLTEENVKWLFEHNVSIGISIDGNKEIHDRQRVFANTKGSFEYVLQGIKNVKKYYGDNFGIINTITRNSIEHIEDILDFYAKDINIKHVKFNFVHESEFAANLCLNKEQVIDGTKRVYKKIMSLNNEGYNIIDMNIRHKLLNLLIRDNSDICVSQGCTGGTSMIVFDMEGYIYPCELTDYIEERIGNVKEAVDLIKIVKEAKETKAYFKEKDDVSCLSCSWRYFCKGGCSIKAKLSRTKKDDLECTINSTLYPEMIESILSEQKLINDFLNMKIIGG</sequence>
<dbReference type="RefSeq" id="WP_012741649.1">
    <property type="nucleotide sequence ID" value="NC_012781.1"/>
</dbReference>
<evidence type="ECO:0000259" key="7">
    <source>
        <dbReference type="PROSITE" id="PS51918"/>
    </source>
</evidence>